<dbReference type="PANTHER" id="PTHR18895">
    <property type="entry name" value="HEMK METHYLTRANSFERASE"/>
    <property type="match status" value="1"/>
</dbReference>
<proteinExistence type="predicted"/>
<protein>
    <recommendedName>
        <fullName evidence="2">Peptide chain release factor N(5)-glutamine methyltransferase</fullName>
    </recommendedName>
</protein>
<dbReference type="InterPro" id="IPR029063">
    <property type="entry name" value="SAM-dependent_MTases_sf"/>
</dbReference>
<dbReference type="PANTHER" id="PTHR18895:SF74">
    <property type="entry name" value="MTRF1L RELEASE FACTOR GLUTAMINE METHYLTRANSFERASE"/>
    <property type="match status" value="1"/>
</dbReference>
<dbReference type="InterPro" id="IPR050320">
    <property type="entry name" value="N5-glutamine_MTase"/>
</dbReference>
<evidence type="ECO:0000313" key="1">
    <source>
        <dbReference type="EMBL" id="VAW37733.1"/>
    </source>
</evidence>
<dbReference type="EMBL" id="UOEU01000677">
    <property type="protein sequence ID" value="VAW37733.1"/>
    <property type="molecule type" value="Genomic_DNA"/>
</dbReference>
<feature type="non-terminal residue" evidence="1">
    <location>
        <position position="1"/>
    </location>
</feature>
<dbReference type="SUPFAM" id="SSF53335">
    <property type="entry name" value="S-adenosyl-L-methionine-dependent methyltransferases"/>
    <property type="match status" value="1"/>
</dbReference>
<sequence length="85" mass="9270">DGVKLHEPALALDGGAEGLDLIQRLLRQATTKLRPDGAIFLEIGWQQGNAVQQLAHSFFPQAEIAVLPDFAGHERMVKIVRNAIS</sequence>
<accession>A0A3B0VBT9</accession>
<gene>
    <name evidence="1" type="ORF">MNBD_CHLOROFLEXI01-3136</name>
</gene>
<dbReference type="Gene3D" id="3.40.50.150">
    <property type="entry name" value="Vaccinia Virus protein VP39"/>
    <property type="match status" value="1"/>
</dbReference>
<name>A0A3B0VBT9_9ZZZZ</name>
<reference evidence="1" key="1">
    <citation type="submission" date="2018-06" db="EMBL/GenBank/DDBJ databases">
        <authorList>
            <person name="Zhirakovskaya E."/>
        </authorList>
    </citation>
    <scope>NUCLEOTIDE SEQUENCE</scope>
</reference>
<organism evidence="1">
    <name type="scientific">hydrothermal vent metagenome</name>
    <dbReference type="NCBI Taxonomy" id="652676"/>
    <lineage>
        <taxon>unclassified sequences</taxon>
        <taxon>metagenomes</taxon>
        <taxon>ecological metagenomes</taxon>
    </lineage>
</organism>
<evidence type="ECO:0008006" key="2">
    <source>
        <dbReference type="Google" id="ProtNLM"/>
    </source>
</evidence>
<dbReference type="AlphaFoldDB" id="A0A3B0VBT9"/>